<dbReference type="KEGG" id="mbd:MEBOL_006663"/>
<dbReference type="AlphaFoldDB" id="A0A250IN56"/>
<feature type="transmembrane region" description="Helical" evidence="1">
    <location>
        <begin position="28"/>
        <end position="51"/>
    </location>
</feature>
<reference evidence="2 3" key="1">
    <citation type="submission" date="2017-06" db="EMBL/GenBank/DDBJ databases">
        <authorList>
            <person name="Kim H.J."/>
            <person name="Triplett B.A."/>
        </authorList>
    </citation>
    <scope>NUCLEOTIDE SEQUENCE [LARGE SCALE GENOMIC DNA]</scope>
    <source>
        <strain evidence="2 3">DSM 14713</strain>
    </source>
</reference>
<gene>
    <name evidence="2" type="ORF">MEBOL_006663</name>
</gene>
<accession>A0A250IN56</accession>
<dbReference type="EMBL" id="CP022163">
    <property type="protein sequence ID" value="ATB33174.1"/>
    <property type="molecule type" value="Genomic_DNA"/>
</dbReference>
<dbReference type="Proteomes" id="UP000217289">
    <property type="component" value="Chromosome"/>
</dbReference>
<keyword evidence="1" id="KW-0472">Membrane</keyword>
<protein>
    <submittedName>
        <fullName evidence="2">Uncharacterized protein</fullName>
    </submittedName>
</protein>
<keyword evidence="1" id="KW-0812">Transmembrane</keyword>
<evidence type="ECO:0000313" key="2">
    <source>
        <dbReference type="EMBL" id="ATB33174.1"/>
    </source>
</evidence>
<evidence type="ECO:0000313" key="3">
    <source>
        <dbReference type="Proteomes" id="UP000217289"/>
    </source>
</evidence>
<sequence>MDLTPLLIALLPVLLVFAVGLMGSTRRLGFWPTVVLSVVLTPIGGGLVAILSGPKRLKKKRASSRDEDTSRRE</sequence>
<proteinExistence type="predicted"/>
<dbReference type="OrthoDB" id="5525579at2"/>
<keyword evidence="3" id="KW-1185">Reference proteome</keyword>
<name>A0A250IN56_9BACT</name>
<evidence type="ECO:0000256" key="1">
    <source>
        <dbReference type="SAM" id="Phobius"/>
    </source>
</evidence>
<keyword evidence="1" id="KW-1133">Transmembrane helix</keyword>
<dbReference type="RefSeq" id="WP_095981254.1">
    <property type="nucleotide sequence ID" value="NZ_CP022163.1"/>
</dbReference>
<organism evidence="2 3">
    <name type="scientific">Melittangium boletus DSM 14713</name>
    <dbReference type="NCBI Taxonomy" id="1294270"/>
    <lineage>
        <taxon>Bacteria</taxon>
        <taxon>Pseudomonadati</taxon>
        <taxon>Myxococcota</taxon>
        <taxon>Myxococcia</taxon>
        <taxon>Myxococcales</taxon>
        <taxon>Cystobacterineae</taxon>
        <taxon>Archangiaceae</taxon>
        <taxon>Melittangium</taxon>
    </lineage>
</organism>